<name>A0A928WYW4_LEPEC</name>
<dbReference type="PANTHER" id="PTHR42872">
    <property type="entry name" value="PROTEIN-GLUTAMATE METHYLESTERASE/PROTEIN-GLUTAMINE GLUTAMINASE"/>
    <property type="match status" value="1"/>
</dbReference>
<dbReference type="CDD" id="cd17541">
    <property type="entry name" value="REC_CheB-like"/>
    <property type="match status" value="1"/>
</dbReference>
<dbReference type="Proteomes" id="UP000615026">
    <property type="component" value="Unassembled WGS sequence"/>
</dbReference>
<feature type="domain" description="Response regulatory" evidence="2">
    <location>
        <begin position="6"/>
        <end position="124"/>
    </location>
</feature>
<evidence type="ECO:0000313" key="3">
    <source>
        <dbReference type="EMBL" id="MBE9066000.1"/>
    </source>
</evidence>
<keyword evidence="4" id="KW-1185">Reference proteome</keyword>
<dbReference type="SMART" id="SM00448">
    <property type="entry name" value="REC"/>
    <property type="match status" value="1"/>
</dbReference>
<dbReference type="RefSeq" id="WP_193991428.1">
    <property type="nucleotide sequence ID" value="NZ_JADEXP010000025.1"/>
</dbReference>
<comment type="caution">
    <text evidence="3">The sequence shown here is derived from an EMBL/GenBank/DDBJ whole genome shotgun (WGS) entry which is preliminary data.</text>
</comment>
<dbReference type="EMBL" id="JADEXP010000025">
    <property type="protein sequence ID" value="MBE9066000.1"/>
    <property type="molecule type" value="Genomic_DNA"/>
</dbReference>
<evidence type="ECO:0000256" key="1">
    <source>
        <dbReference type="PROSITE-ProRule" id="PRU00169"/>
    </source>
</evidence>
<sequence length="137" mass="14756">MADPIKVVLVEDSAIALQILQRLIDSSPDVDVVGTAQDGAAGLSVIAQTMPDVICTDLQMPRMDGLEFTEKVMSEFPRPILVVSNTVHPADVDNIFNLMQAGALDFFPKPSSGSATDYEKLKKALITKIKVLASKKV</sequence>
<dbReference type="InterPro" id="IPR011006">
    <property type="entry name" value="CheY-like_superfamily"/>
</dbReference>
<dbReference type="InterPro" id="IPR001789">
    <property type="entry name" value="Sig_transdc_resp-reg_receiver"/>
</dbReference>
<proteinExistence type="predicted"/>
<dbReference type="AlphaFoldDB" id="A0A928WYW4"/>
<gene>
    <name evidence="3" type="ORF">IQ260_04975</name>
</gene>
<dbReference type="PROSITE" id="PS50110">
    <property type="entry name" value="RESPONSE_REGULATORY"/>
    <property type="match status" value="1"/>
</dbReference>
<protein>
    <submittedName>
        <fullName evidence="3">Response regulator</fullName>
    </submittedName>
</protein>
<dbReference type="SUPFAM" id="SSF52172">
    <property type="entry name" value="CheY-like"/>
    <property type="match status" value="1"/>
</dbReference>
<keyword evidence="1" id="KW-0597">Phosphoprotein</keyword>
<feature type="modified residue" description="4-aspartylphosphate" evidence="1">
    <location>
        <position position="57"/>
    </location>
</feature>
<accession>A0A928WYW4</accession>
<dbReference type="PANTHER" id="PTHR42872:SF6">
    <property type="entry name" value="PROTEIN-GLUTAMATE METHYLESTERASE_PROTEIN-GLUTAMINE GLUTAMINASE"/>
    <property type="match status" value="1"/>
</dbReference>
<organism evidence="3 4">
    <name type="scientific">Leptolyngbya cf. ectocarpi LEGE 11479</name>
    <dbReference type="NCBI Taxonomy" id="1828722"/>
    <lineage>
        <taxon>Bacteria</taxon>
        <taxon>Bacillati</taxon>
        <taxon>Cyanobacteriota</taxon>
        <taxon>Cyanophyceae</taxon>
        <taxon>Leptolyngbyales</taxon>
        <taxon>Leptolyngbyaceae</taxon>
        <taxon>Leptolyngbya group</taxon>
        <taxon>Leptolyngbya</taxon>
    </lineage>
</organism>
<dbReference type="Gene3D" id="3.40.50.2300">
    <property type="match status" value="1"/>
</dbReference>
<dbReference type="Pfam" id="PF00072">
    <property type="entry name" value="Response_reg"/>
    <property type="match status" value="1"/>
</dbReference>
<dbReference type="GO" id="GO:0000160">
    <property type="term" value="P:phosphorelay signal transduction system"/>
    <property type="evidence" value="ECO:0007669"/>
    <property type="project" value="InterPro"/>
</dbReference>
<reference evidence="3" key="1">
    <citation type="submission" date="2020-10" db="EMBL/GenBank/DDBJ databases">
        <authorList>
            <person name="Castelo-Branco R."/>
            <person name="Eusebio N."/>
            <person name="Adriana R."/>
            <person name="Vieira A."/>
            <person name="Brugerolle De Fraissinette N."/>
            <person name="Rezende De Castro R."/>
            <person name="Schneider M.P."/>
            <person name="Vasconcelos V."/>
            <person name="Leao P.N."/>
        </authorList>
    </citation>
    <scope>NUCLEOTIDE SEQUENCE</scope>
    <source>
        <strain evidence="3">LEGE 11479</strain>
    </source>
</reference>
<evidence type="ECO:0000259" key="2">
    <source>
        <dbReference type="PROSITE" id="PS50110"/>
    </source>
</evidence>
<evidence type="ECO:0000313" key="4">
    <source>
        <dbReference type="Proteomes" id="UP000615026"/>
    </source>
</evidence>